<evidence type="ECO:0000256" key="1">
    <source>
        <dbReference type="SAM" id="MobiDB-lite"/>
    </source>
</evidence>
<comment type="caution">
    <text evidence="2">The sequence shown here is derived from an EMBL/GenBank/DDBJ whole genome shotgun (WGS) entry which is preliminary data.</text>
</comment>
<reference evidence="2 3" key="1">
    <citation type="submission" date="2024-09" db="EMBL/GenBank/DDBJ databases">
        <authorList>
            <person name="Sun Q."/>
            <person name="Mori K."/>
        </authorList>
    </citation>
    <scope>NUCLEOTIDE SEQUENCE [LARGE SCALE GENOMIC DNA]</scope>
    <source>
        <strain evidence="2 3">CCM 7609</strain>
    </source>
</reference>
<name>A0ABV5G8B1_9MICC</name>
<organism evidence="2 3">
    <name type="scientific">Citricoccus parietis</name>
    <dbReference type="NCBI Taxonomy" id="592307"/>
    <lineage>
        <taxon>Bacteria</taxon>
        <taxon>Bacillati</taxon>
        <taxon>Actinomycetota</taxon>
        <taxon>Actinomycetes</taxon>
        <taxon>Micrococcales</taxon>
        <taxon>Micrococcaceae</taxon>
        <taxon>Citricoccus</taxon>
    </lineage>
</organism>
<keyword evidence="3" id="KW-1185">Reference proteome</keyword>
<feature type="region of interest" description="Disordered" evidence="1">
    <location>
        <begin position="1"/>
        <end position="42"/>
    </location>
</feature>
<dbReference type="EMBL" id="JBHMFI010000002">
    <property type="protein sequence ID" value="MFB9074839.1"/>
    <property type="molecule type" value="Genomic_DNA"/>
</dbReference>
<proteinExistence type="predicted"/>
<gene>
    <name evidence="2" type="ORF">ACFFX0_28080</name>
</gene>
<dbReference type="Proteomes" id="UP001589575">
    <property type="component" value="Unassembled WGS sequence"/>
</dbReference>
<protein>
    <submittedName>
        <fullName evidence="2">Uncharacterized protein</fullName>
    </submittedName>
</protein>
<accession>A0ABV5G8B1</accession>
<evidence type="ECO:0000313" key="2">
    <source>
        <dbReference type="EMBL" id="MFB9074839.1"/>
    </source>
</evidence>
<sequence>MRSVAAVTGKGLLSGGGRCRSEPDRTSPRPAHWPHGDVVRGA</sequence>
<evidence type="ECO:0000313" key="3">
    <source>
        <dbReference type="Proteomes" id="UP001589575"/>
    </source>
</evidence>